<sequence>MKVEDITSSEQAIALEDQHGAHNYHPLPAVLKKGKGVFVWDVENKKYYDFLSAYSAVNQGHCHPRIVNAMTKQAETITLTSRAFHNNVLGVFEKYATEYFDFDKLLPMNTGAEAVETAIKICRKWAYEKKGIAETEAQIVVFENNFHGRTTTIISFSNDEGARKNFGPYTPGFIKIAYDDTHSLEEILKENKNIAGVLIEPIQGEAGVYTPADSFIPKVKELCNAHNVLFMADEIQTGIARTGALLAVCGKCDCQGHCERQATYSRPDLLILGKALSGGAYPVSAVLADNEVMNVIQPGQHGSTFGGNPVAAAVAMEALEVVRDEKLAQNARKLGDLFRSELNRYIVDSSVVNLVRGRGLLNAIVINDAEDSSTAWDICVALKENGLLAKPTHGNIIRFAPPLVINEEQILDCVKIITDTLKQFEK</sequence>
<protein>
    <recommendedName>
        <fullName evidence="3">ornithine aminotransferase</fullName>
        <ecNumber evidence="3">2.6.1.13</ecNumber>
    </recommendedName>
    <alternativeName>
        <fullName evidence="7">Ornithine--oxo-acid aminotransferase</fullName>
    </alternativeName>
</protein>
<evidence type="ECO:0000256" key="1">
    <source>
        <dbReference type="ARBA" id="ARBA00001933"/>
    </source>
</evidence>
<evidence type="ECO:0000256" key="8">
    <source>
        <dbReference type="RuleBase" id="RU003560"/>
    </source>
</evidence>
<dbReference type="InterPro" id="IPR015424">
    <property type="entry name" value="PyrdxlP-dep_Trfase"/>
</dbReference>
<organism evidence="9 10">
    <name type="scientific">Psychroflexus salis</name>
    <dbReference type="NCBI Taxonomy" id="1526574"/>
    <lineage>
        <taxon>Bacteria</taxon>
        <taxon>Pseudomonadati</taxon>
        <taxon>Bacteroidota</taxon>
        <taxon>Flavobacteriia</taxon>
        <taxon>Flavobacteriales</taxon>
        <taxon>Flavobacteriaceae</taxon>
        <taxon>Psychroflexus</taxon>
    </lineage>
</organism>
<keyword evidence="6 8" id="KW-0663">Pyridoxal phosphate</keyword>
<dbReference type="GO" id="GO:0004587">
    <property type="term" value="F:ornithine aminotransferase activity"/>
    <property type="evidence" value="ECO:0007669"/>
    <property type="project" value="UniProtKB-EC"/>
</dbReference>
<dbReference type="InterPro" id="IPR010164">
    <property type="entry name" value="Orn_aminotrans"/>
</dbReference>
<evidence type="ECO:0000256" key="5">
    <source>
        <dbReference type="ARBA" id="ARBA00022679"/>
    </source>
</evidence>
<evidence type="ECO:0000313" key="9">
    <source>
        <dbReference type="EMBL" id="GGE17181.1"/>
    </source>
</evidence>
<dbReference type="GO" id="GO:0042802">
    <property type="term" value="F:identical protein binding"/>
    <property type="evidence" value="ECO:0007669"/>
    <property type="project" value="TreeGrafter"/>
</dbReference>
<evidence type="ECO:0000256" key="4">
    <source>
        <dbReference type="ARBA" id="ARBA00022576"/>
    </source>
</evidence>
<keyword evidence="5" id="KW-0808">Transferase</keyword>
<dbReference type="NCBIfam" id="TIGR01885">
    <property type="entry name" value="Orn_aminotrans"/>
    <property type="match status" value="1"/>
</dbReference>
<name>A0A916ZWW5_9FLAO</name>
<dbReference type="RefSeq" id="WP_188406523.1">
    <property type="nucleotide sequence ID" value="NZ_BMGL01000010.1"/>
</dbReference>
<gene>
    <name evidence="9" type="primary">rocD</name>
    <name evidence="9" type="ORF">GCM10010831_18070</name>
</gene>
<dbReference type="Gene3D" id="3.90.1150.10">
    <property type="entry name" value="Aspartate Aminotransferase, domain 1"/>
    <property type="match status" value="1"/>
</dbReference>
<dbReference type="Proteomes" id="UP000599688">
    <property type="component" value="Unassembled WGS sequence"/>
</dbReference>
<evidence type="ECO:0000256" key="6">
    <source>
        <dbReference type="ARBA" id="ARBA00022898"/>
    </source>
</evidence>
<evidence type="ECO:0000313" key="10">
    <source>
        <dbReference type="Proteomes" id="UP000599688"/>
    </source>
</evidence>
<proteinExistence type="inferred from homology"/>
<dbReference type="InterPro" id="IPR015422">
    <property type="entry name" value="PyrdxlP-dep_Trfase_small"/>
</dbReference>
<dbReference type="AlphaFoldDB" id="A0A916ZWW5"/>
<comment type="caution">
    <text evidence="9">The sequence shown here is derived from an EMBL/GenBank/DDBJ whole genome shotgun (WGS) entry which is preliminary data.</text>
</comment>
<evidence type="ECO:0000256" key="7">
    <source>
        <dbReference type="ARBA" id="ARBA00030587"/>
    </source>
</evidence>
<dbReference type="Pfam" id="PF00202">
    <property type="entry name" value="Aminotran_3"/>
    <property type="match status" value="1"/>
</dbReference>
<evidence type="ECO:0000256" key="2">
    <source>
        <dbReference type="ARBA" id="ARBA00004998"/>
    </source>
</evidence>
<keyword evidence="4" id="KW-0032">Aminotransferase</keyword>
<dbReference type="GO" id="GO:0030170">
    <property type="term" value="F:pyridoxal phosphate binding"/>
    <property type="evidence" value="ECO:0007669"/>
    <property type="project" value="InterPro"/>
</dbReference>
<dbReference type="GO" id="GO:0010121">
    <property type="term" value="P:L-arginine catabolic process to proline via ornithine"/>
    <property type="evidence" value="ECO:0007669"/>
    <property type="project" value="TreeGrafter"/>
</dbReference>
<dbReference type="FunFam" id="3.40.640.10:FF:000011">
    <property type="entry name" value="Ornithine aminotransferase"/>
    <property type="match status" value="1"/>
</dbReference>
<accession>A0A916ZWW5</accession>
<dbReference type="InterPro" id="IPR015421">
    <property type="entry name" value="PyrdxlP-dep_Trfase_major"/>
</dbReference>
<dbReference type="GO" id="GO:0005737">
    <property type="term" value="C:cytoplasm"/>
    <property type="evidence" value="ECO:0007669"/>
    <property type="project" value="TreeGrafter"/>
</dbReference>
<dbReference type="Gene3D" id="3.40.640.10">
    <property type="entry name" value="Type I PLP-dependent aspartate aminotransferase-like (Major domain)"/>
    <property type="match status" value="1"/>
</dbReference>
<dbReference type="PIRSF" id="PIRSF000521">
    <property type="entry name" value="Transaminase_4ab_Lys_Orn"/>
    <property type="match status" value="1"/>
</dbReference>
<dbReference type="PANTHER" id="PTHR11986">
    <property type="entry name" value="AMINOTRANSFERASE CLASS III"/>
    <property type="match status" value="1"/>
</dbReference>
<dbReference type="CDD" id="cd00610">
    <property type="entry name" value="OAT_like"/>
    <property type="match status" value="1"/>
</dbReference>
<dbReference type="GO" id="GO:0019544">
    <property type="term" value="P:L-arginine catabolic process to L-glutamate"/>
    <property type="evidence" value="ECO:0007669"/>
    <property type="project" value="TreeGrafter"/>
</dbReference>
<dbReference type="EMBL" id="BMGL01000010">
    <property type="protein sequence ID" value="GGE17181.1"/>
    <property type="molecule type" value="Genomic_DNA"/>
</dbReference>
<dbReference type="PANTHER" id="PTHR11986:SF18">
    <property type="entry name" value="ORNITHINE AMINOTRANSFERASE, MITOCHONDRIAL"/>
    <property type="match status" value="1"/>
</dbReference>
<comment type="pathway">
    <text evidence="2">Amino-acid biosynthesis; L-proline biosynthesis; L-glutamate 5-semialdehyde from L-ornithine: step 1/1.</text>
</comment>
<dbReference type="SUPFAM" id="SSF53383">
    <property type="entry name" value="PLP-dependent transferases"/>
    <property type="match status" value="1"/>
</dbReference>
<dbReference type="EC" id="2.6.1.13" evidence="3"/>
<dbReference type="InterPro" id="IPR005814">
    <property type="entry name" value="Aminotrans_3"/>
</dbReference>
<dbReference type="FunFam" id="3.90.1150.10:FF:000152">
    <property type="entry name" value="Ornithine aminotransferase"/>
    <property type="match status" value="2"/>
</dbReference>
<keyword evidence="10" id="KW-1185">Reference proteome</keyword>
<evidence type="ECO:0000256" key="3">
    <source>
        <dbReference type="ARBA" id="ARBA00012924"/>
    </source>
</evidence>
<comment type="similarity">
    <text evidence="8">Belongs to the class-III pyridoxal-phosphate-dependent aminotransferase family.</text>
</comment>
<reference evidence="9 10" key="1">
    <citation type="journal article" date="2014" name="Int. J. Syst. Evol. Microbiol.">
        <title>Complete genome sequence of Corynebacterium casei LMG S-19264T (=DSM 44701T), isolated from a smear-ripened cheese.</title>
        <authorList>
            <consortium name="US DOE Joint Genome Institute (JGI-PGF)"/>
            <person name="Walter F."/>
            <person name="Albersmeier A."/>
            <person name="Kalinowski J."/>
            <person name="Ruckert C."/>
        </authorList>
    </citation>
    <scope>NUCLEOTIDE SEQUENCE [LARGE SCALE GENOMIC DNA]</scope>
    <source>
        <strain evidence="9 10">CGMCC 1.12925</strain>
    </source>
</reference>
<comment type="cofactor">
    <cofactor evidence="1">
        <name>pyridoxal 5'-phosphate</name>
        <dbReference type="ChEBI" id="CHEBI:597326"/>
    </cofactor>
</comment>
<dbReference type="InterPro" id="IPR050103">
    <property type="entry name" value="Class-III_PLP-dep_AT"/>
</dbReference>